<dbReference type="EMBL" id="CP144373">
    <property type="protein sequence ID" value="XCH46772.1"/>
    <property type="molecule type" value="Genomic_DNA"/>
</dbReference>
<accession>A0AAU8GWB8</accession>
<evidence type="ECO:0000313" key="1">
    <source>
        <dbReference type="EMBL" id="XCH46772.1"/>
    </source>
</evidence>
<dbReference type="RefSeq" id="WP_353684295.1">
    <property type="nucleotide sequence ID" value="NZ_CP144373.1"/>
</dbReference>
<sequence length="75" mass="8764">MAVEIKNSTLKFIDLVTVEDAEAIFNKLLEKKKIKIDMSQCKHIHTAILQLLMVFTPEIIKLPEDKDLKKWIIKE</sequence>
<dbReference type="AlphaFoldDB" id="A0AAU8GWB8"/>
<name>A0AAU8GWB8_9BACT</name>
<organism evidence="1">
    <name type="scientific">Thermodesulfovibrio autotrophicus</name>
    <dbReference type="NCBI Taxonomy" id="3118333"/>
    <lineage>
        <taxon>Bacteria</taxon>
        <taxon>Pseudomonadati</taxon>
        <taxon>Nitrospirota</taxon>
        <taxon>Thermodesulfovibrionia</taxon>
        <taxon>Thermodesulfovibrionales</taxon>
        <taxon>Thermodesulfovibrionaceae</taxon>
        <taxon>Thermodesulfovibrio</taxon>
    </lineage>
</organism>
<reference evidence="1" key="1">
    <citation type="submission" date="2024-01" db="EMBL/GenBank/DDBJ databases">
        <title>The first autotrophic representatives of the genus Thermodesulfovibrio.</title>
        <authorList>
            <person name="Maltseva A.I."/>
            <person name="Elcheninov A.G."/>
            <person name="Kublanov I.V."/>
            <person name="Lebedinsky A.V."/>
            <person name="Frolov E.N."/>
        </authorList>
    </citation>
    <scope>NUCLEOTIDE SEQUENCE</scope>
    <source>
        <strain evidence="1">3907-1M</strain>
    </source>
</reference>
<proteinExistence type="predicted"/>
<gene>
    <name evidence="1" type="ORF">V4D30_00500</name>
</gene>
<dbReference type="KEGG" id="taut:V4D30_00500"/>
<protein>
    <recommendedName>
        <fullName evidence="2">STAS domain-containing protein</fullName>
    </recommendedName>
</protein>
<evidence type="ECO:0008006" key="2">
    <source>
        <dbReference type="Google" id="ProtNLM"/>
    </source>
</evidence>